<gene>
    <name evidence="1" type="ORF">TWF718_009268</name>
</gene>
<reference evidence="1 2" key="1">
    <citation type="submission" date="2019-10" db="EMBL/GenBank/DDBJ databases">
        <authorList>
            <person name="Palmer J.M."/>
        </authorList>
    </citation>
    <scope>NUCLEOTIDE SEQUENCE [LARGE SCALE GENOMIC DNA]</scope>
    <source>
        <strain evidence="1 2">TWF718</strain>
    </source>
</reference>
<evidence type="ECO:0000313" key="1">
    <source>
        <dbReference type="EMBL" id="KAK6339879.1"/>
    </source>
</evidence>
<dbReference type="EMBL" id="JAVHNR010000006">
    <property type="protein sequence ID" value="KAK6339879.1"/>
    <property type="molecule type" value="Genomic_DNA"/>
</dbReference>
<comment type="caution">
    <text evidence="1">The sequence shown here is derived from an EMBL/GenBank/DDBJ whole genome shotgun (WGS) entry which is preliminary data.</text>
</comment>
<protein>
    <recommendedName>
        <fullName evidence="3">BTB domain-containing protein</fullName>
    </recommendedName>
</protein>
<organism evidence="1 2">
    <name type="scientific">Orbilia javanica</name>
    <dbReference type="NCBI Taxonomy" id="47235"/>
    <lineage>
        <taxon>Eukaryota</taxon>
        <taxon>Fungi</taxon>
        <taxon>Dikarya</taxon>
        <taxon>Ascomycota</taxon>
        <taxon>Pezizomycotina</taxon>
        <taxon>Orbiliomycetes</taxon>
        <taxon>Orbiliales</taxon>
        <taxon>Orbiliaceae</taxon>
        <taxon>Orbilia</taxon>
    </lineage>
</organism>
<evidence type="ECO:0008006" key="3">
    <source>
        <dbReference type="Google" id="ProtNLM"/>
    </source>
</evidence>
<name>A0AAN8MZF8_9PEZI</name>
<accession>A0AAN8MZF8</accession>
<proteinExistence type="predicted"/>
<sequence>MEKTGPTAPTGKKALVKLRTGNICPKILIAAPRGTLSADPVKTIDDDGDTILIMEGPHKAQISPQKFKVSSKVLSLASPVLKTLIETGNPTSEGLTQIQQAQKSPKQLSIIAESASALEVVLNVVHHKYSKNPETLAVGELHYIANICQAYQLQAPLHASIMHWINMTWPLQDGNSCITVSTRISQKIPKGVVSGHPHMSVDCPKWLKVADVFGLENIMRECGHNLVLHGLGNTGSGGSADAQPAEQRRQIPMHPSQHRSNLSKDSQFVQEIWGERNRILTQLIDGIESKSETFRNAVVADRPVCKATIFENLQKICDIYQVGQIFKLKSKLGLPSLRFQNHTLAEIFEVFKSLEPFDPDNEWFVRAQKGSTRDVRHADCDVSSYFVNIIKGLEEAGFRDLFSNRTLQD</sequence>
<dbReference type="Proteomes" id="UP001313282">
    <property type="component" value="Unassembled WGS sequence"/>
</dbReference>
<evidence type="ECO:0000313" key="2">
    <source>
        <dbReference type="Proteomes" id="UP001313282"/>
    </source>
</evidence>
<dbReference type="AlphaFoldDB" id="A0AAN8MZF8"/>
<keyword evidence="2" id="KW-1185">Reference proteome</keyword>